<comment type="caution">
    <text evidence="1">The sequence shown here is derived from an EMBL/GenBank/DDBJ whole genome shotgun (WGS) entry which is preliminary data.</text>
</comment>
<dbReference type="STRING" id="764299.STRIC_1963"/>
<dbReference type="AlphaFoldDB" id="G5K570"/>
<proteinExistence type="predicted"/>
<keyword evidence="2" id="KW-1185">Reference proteome</keyword>
<dbReference type="Proteomes" id="UP000003330">
    <property type="component" value="Unassembled WGS sequence"/>
</dbReference>
<evidence type="ECO:0000313" key="1">
    <source>
        <dbReference type="EMBL" id="EHI69251.1"/>
    </source>
</evidence>
<dbReference type="RefSeq" id="WP_008090321.1">
    <property type="nucleotide sequence ID" value="NZ_AEUX02000007.1"/>
</dbReference>
<evidence type="ECO:0008006" key="3">
    <source>
        <dbReference type="Google" id="ProtNLM"/>
    </source>
</evidence>
<reference evidence="1 2" key="1">
    <citation type="journal article" date="2014" name="Int. J. Syst. Evol. Microbiol.">
        <title>Phylogenomics and the dynamic genome evolution of the genus Streptococcus.</title>
        <authorList>
            <consortium name="The Broad Institute Genome Sequencing Platform"/>
            <person name="Richards V.P."/>
            <person name="Palmer S.R."/>
            <person name="Pavinski Bitar P.D."/>
            <person name="Qin X."/>
            <person name="Weinstock G.M."/>
            <person name="Highlander S.K."/>
            <person name="Town C.D."/>
            <person name="Burne R.A."/>
            <person name="Stanhope M.J."/>
        </authorList>
    </citation>
    <scope>NUCLEOTIDE SEQUENCE [LARGE SCALE GENOMIC DNA]</scope>
    <source>
        <strain evidence="1 2">707-05</strain>
    </source>
</reference>
<name>G5K570_9STRE</name>
<sequence length="180" mass="21862">MKKNSLYEQLINSEPMGFIDPLTDLGEFDIFQMKFKKPVRHLKNKYSGKPYSLHWQNKIEDMRSLFIKYQESLREDVKEEIVISSRARNHENKEYLNEIVTTYLKLGFKFPEIEKRVSLSVKRLRNHWNRRDYISSHKLVIYHKDDLKVGHYETRENLPRNLGVQYKCLIVQEMKEDFYK</sequence>
<protein>
    <recommendedName>
        <fullName evidence="3">Modification methylase Sau96I</fullName>
    </recommendedName>
</protein>
<dbReference type="EMBL" id="AEUX02000007">
    <property type="protein sequence ID" value="EHI69251.1"/>
    <property type="molecule type" value="Genomic_DNA"/>
</dbReference>
<gene>
    <name evidence="1" type="ORF">STRIC_1963</name>
</gene>
<accession>G5K570</accession>
<evidence type="ECO:0000313" key="2">
    <source>
        <dbReference type="Proteomes" id="UP000003330"/>
    </source>
</evidence>
<organism evidence="1 2">
    <name type="scientific">Streptococcus ictaluri 707-05</name>
    <dbReference type="NCBI Taxonomy" id="764299"/>
    <lineage>
        <taxon>Bacteria</taxon>
        <taxon>Bacillati</taxon>
        <taxon>Bacillota</taxon>
        <taxon>Bacilli</taxon>
        <taxon>Lactobacillales</taxon>
        <taxon>Streptococcaceae</taxon>
        <taxon>Streptococcus</taxon>
    </lineage>
</organism>